<evidence type="ECO:0000256" key="2">
    <source>
        <dbReference type="RuleBase" id="RU363116"/>
    </source>
</evidence>
<dbReference type="GO" id="GO:0017128">
    <property type="term" value="F:phospholipid scramblase activity"/>
    <property type="evidence" value="ECO:0007669"/>
    <property type="project" value="InterPro"/>
</dbReference>
<keyword evidence="2" id="KW-0449">Lipoprotein</keyword>
<dbReference type="GO" id="GO:0005886">
    <property type="term" value="C:plasma membrane"/>
    <property type="evidence" value="ECO:0007669"/>
    <property type="project" value="TreeGrafter"/>
</dbReference>
<gene>
    <name evidence="3" type="ORF">PECUL_23A037325</name>
</gene>
<keyword evidence="2" id="KW-0564">Palmitate</keyword>
<accession>A0AAD1RIP9</accession>
<comment type="function">
    <text evidence="2">May mediate accelerated ATP-independent bidirectional transbilayer migration of phospholipids upon binding calcium ions that results in a loss of phospholipid asymmetry in the plasma membrane.</text>
</comment>
<evidence type="ECO:0000313" key="4">
    <source>
        <dbReference type="Proteomes" id="UP001295444"/>
    </source>
</evidence>
<dbReference type="SUPFAM" id="SSF54518">
    <property type="entry name" value="Tubby C-terminal domain-like"/>
    <property type="match status" value="1"/>
</dbReference>
<keyword evidence="2" id="KW-0106">Calcium</keyword>
<dbReference type="InterPro" id="IPR005552">
    <property type="entry name" value="Scramblase"/>
</dbReference>
<dbReference type="AlphaFoldDB" id="A0AAD1RIP9"/>
<dbReference type="PANTHER" id="PTHR23248:SF66">
    <property type="entry name" value="PHOSPHOLIPID SCRAMBLASE"/>
    <property type="match status" value="1"/>
</dbReference>
<dbReference type="PANTHER" id="PTHR23248">
    <property type="entry name" value="PHOSPHOLIPID SCRAMBLASE-RELATED"/>
    <property type="match status" value="1"/>
</dbReference>
<proteinExistence type="inferred from homology"/>
<organism evidence="3 4">
    <name type="scientific">Pelobates cultripes</name>
    <name type="common">Western spadefoot toad</name>
    <dbReference type="NCBI Taxonomy" id="61616"/>
    <lineage>
        <taxon>Eukaryota</taxon>
        <taxon>Metazoa</taxon>
        <taxon>Chordata</taxon>
        <taxon>Craniata</taxon>
        <taxon>Vertebrata</taxon>
        <taxon>Euteleostomi</taxon>
        <taxon>Amphibia</taxon>
        <taxon>Batrachia</taxon>
        <taxon>Anura</taxon>
        <taxon>Pelobatoidea</taxon>
        <taxon>Pelobatidae</taxon>
        <taxon>Pelobates</taxon>
    </lineage>
</organism>
<dbReference type="InterPro" id="IPR025659">
    <property type="entry name" value="Tubby-like_C"/>
</dbReference>
<dbReference type="EMBL" id="OW240914">
    <property type="protein sequence ID" value="CAH2272355.1"/>
    <property type="molecule type" value="Genomic_DNA"/>
</dbReference>
<dbReference type="Proteomes" id="UP001295444">
    <property type="component" value="Chromosome 03"/>
</dbReference>
<evidence type="ECO:0000313" key="3">
    <source>
        <dbReference type="EMBL" id="CAH2272355.1"/>
    </source>
</evidence>
<evidence type="ECO:0000256" key="1">
    <source>
        <dbReference type="ARBA" id="ARBA00005350"/>
    </source>
</evidence>
<reference evidence="3" key="1">
    <citation type="submission" date="2022-03" db="EMBL/GenBank/DDBJ databases">
        <authorList>
            <person name="Alioto T."/>
            <person name="Alioto T."/>
            <person name="Gomez Garrido J."/>
        </authorList>
    </citation>
    <scope>NUCLEOTIDE SEQUENCE</scope>
</reference>
<comment type="similarity">
    <text evidence="1 2">Belongs to the phospholipid scramblase family.</text>
</comment>
<sequence length="208" mass="23586">MAGIPLIPPGLEHFLGVDKVHVKETRESLFQSYSTFDLLTADDRLVYRAEEQRDCCGPRFDIRIRDIQGYDVFNALLPSDFCSCETRMVVSVPTGMPLGYIDRSWGSLTSSFTLLTSLGEPSLKVHGGGWSFMSDKNYEITAYNDNVILGVITHVWRGVRKEMLSSKDYYTIQFPSDLDVKIKALLVACAMLIDYLHREQRRQSNNSS</sequence>
<keyword evidence="4" id="KW-1185">Reference proteome</keyword>
<comment type="cofactor">
    <cofactor evidence="2">
        <name>Ca(2+)</name>
        <dbReference type="ChEBI" id="CHEBI:29108"/>
    </cofactor>
</comment>
<protein>
    <recommendedName>
        <fullName evidence="2">Phospholipid scramblase</fullName>
    </recommendedName>
</protein>
<dbReference type="Pfam" id="PF03803">
    <property type="entry name" value="Scramblase"/>
    <property type="match status" value="1"/>
</dbReference>
<name>A0AAD1RIP9_PELCU</name>